<reference evidence="4" key="1">
    <citation type="submission" date="2017-02" db="EMBL/GenBank/DDBJ databases">
        <title>Complete genome sequence of Cupriavidus necator strain NH9, a 3-chlorobenzoate degrader.</title>
        <authorList>
            <person name="Moriuchi R."/>
            <person name="Dohra H."/>
            <person name="Ogawa N."/>
        </authorList>
    </citation>
    <scope>NUCLEOTIDE SEQUENCE [LARGE SCALE GENOMIC DNA]</scope>
    <source>
        <strain evidence="4">NH9</strain>
    </source>
</reference>
<dbReference type="PANTHER" id="PTHR42928:SF5">
    <property type="entry name" value="BLR1237 PROTEIN"/>
    <property type="match status" value="1"/>
</dbReference>
<gene>
    <name evidence="3" type="ORF">BJN34_33035</name>
</gene>
<dbReference type="Proteomes" id="UP000189627">
    <property type="component" value="Chromosome 2"/>
</dbReference>
<evidence type="ECO:0000256" key="1">
    <source>
        <dbReference type="ARBA" id="ARBA00006987"/>
    </source>
</evidence>
<organism evidence="3 4">
    <name type="scientific">Cupriavidus necator</name>
    <name type="common">Alcaligenes eutrophus</name>
    <name type="synonym">Ralstonia eutropha</name>
    <dbReference type="NCBI Taxonomy" id="106590"/>
    <lineage>
        <taxon>Bacteria</taxon>
        <taxon>Pseudomonadati</taxon>
        <taxon>Pseudomonadota</taxon>
        <taxon>Betaproteobacteria</taxon>
        <taxon>Burkholderiales</taxon>
        <taxon>Burkholderiaceae</taxon>
        <taxon>Cupriavidus</taxon>
    </lineage>
</organism>
<dbReference type="PIRSF" id="PIRSF017082">
    <property type="entry name" value="YflP"/>
    <property type="match status" value="1"/>
</dbReference>
<dbReference type="CDD" id="cd07012">
    <property type="entry name" value="PBP2_Bug_TTT"/>
    <property type="match status" value="1"/>
</dbReference>
<dbReference type="SUPFAM" id="SSF53850">
    <property type="entry name" value="Periplasmic binding protein-like II"/>
    <property type="match status" value="1"/>
</dbReference>
<dbReference type="Gene3D" id="3.40.190.10">
    <property type="entry name" value="Periplasmic binding protein-like II"/>
    <property type="match status" value="1"/>
</dbReference>
<feature type="signal peptide" evidence="2">
    <location>
        <begin position="1"/>
        <end position="34"/>
    </location>
</feature>
<proteinExistence type="inferred from homology"/>
<evidence type="ECO:0000313" key="3">
    <source>
        <dbReference type="EMBL" id="AQV98705.1"/>
    </source>
</evidence>
<dbReference type="AlphaFoldDB" id="A0A1U9V2U1"/>
<dbReference type="EMBL" id="CP017758">
    <property type="protein sequence ID" value="AQV98705.1"/>
    <property type="molecule type" value="Genomic_DNA"/>
</dbReference>
<dbReference type="Gene3D" id="3.40.190.150">
    <property type="entry name" value="Bordetella uptake gene, domain 1"/>
    <property type="match status" value="1"/>
</dbReference>
<keyword evidence="2" id="KW-0732">Signal</keyword>
<comment type="similarity">
    <text evidence="1">Belongs to the UPF0065 (bug) family.</text>
</comment>
<dbReference type="Pfam" id="PF03401">
    <property type="entry name" value="TctC"/>
    <property type="match status" value="1"/>
</dbReference>
<accession>A0A1U9V2U1</accession>
<dbReference type="KEGG" id="cuh:BJN34_33035"/>
<dbReference type="InterPro" id="IPR042100">
    <property type="entry name" value="Bug_dom1"/>
</dbReference>
<dbReference type="PANTHER" id="PTHR42928">
    <property type="entry name" value="TRICARBOXYLATE-BINDING PROTEIN"/>
    <property type="match status" value="1"/>
</dbReference>
<feature type="chain" id="PRO_5012437238" evidence="2">
    <location>
        <begin position="35"/>
        <end position="337"/>
    </location>
</feature>
<protein>
    <submittedName>
        <fullName evidence="3">Tripartite tricarboxylate transporter substrate binding protein</fullName>
    </submittedName>
</protein>
<sequence>MNIMLSRAAPHYQALLLAPLALSLTFGLPGTATAESGKQFPSKPIRIITPFPAGGSTDNFLRPIALRIAKTLGQPVVIEPRPGGNTIIASSAVAKSAPDGYTLLIAVNTLLTNAALYHKLSYNTGTDLVPVTYLGEDGFAIAVSGSLPVTNLAGLISLAKSRPGGLTYGTSTTGGTTHLGPVMLEQMAGIKLTQVPYKGGPTLLSDLGSGIIDLAFDGYSGLAPMVPAGRIRVIAQSGNKRSPSMPDIPLASETPGLEKYSLKFHVGVYAPAGTPKPVLTRLNLAFRQAVAEESKSNSTAFNLDPLNLDVDESAHYFQKELAFWTDAVRRSGVTIQE</sequence>
<name>A0A1U9V2U1_CUPNE</name>
<dbReference type="RefSeq" id="WP_164704978.1">
    <property type="nucleotide sequence ID" value="NZ_CP017758.1"/>
</dbReference>
<evidence type="ECO:0000256" key="2">
    <source>
        <dbReference type="SAM" id="SignalP"/>
    </source>
</evidence>
<dbReference type="InterPro" id="IPR005064">
    <property type="entry name" value="BUG"/>
</dbReference>
<evidence type="ECO:0000313" key="4">
    <source>
        <dbReference type="Proteomes" id="UP000189627"/>
    </source>
</evidence>